<dbReference type="Gene3D" id="3.40.50.300">
    <property type="entry name" value="P-loop containing nucleotide triphosphate hydrolases"/>
    <property type="match status" value="1"/>
</dbReference>
<evidence type="ECO:0000313" key="2">
    <source>
        <dbReference type="EMBL" id="GAF88751.1"/>
    </source>
</evidence>
<sequence>LAVNALNSAQAVLIPTRPEIADLRSIKLFLTVLERIKQEINPDLETLGVLVTYYNRELGPHKAAIKAMREAGLPLLTVGIEEGDHEIEDQVSEKSHPIDIPGDPRTRT</sequence>
<dbReference type="EMBL" id="BARS01013978">
    <property type="protein sequence ID" value="GAF88751.1"/>
    <property type="molecule type" value="Genomic_DNA"/>
</dbReference>
<dbReference type="AlphaFoldDB" id="X0TNA3"/>
<feature type="non-terminal residue" evidence="2">
    <location>
        <position position="108"/>
    </location>
</feature>
<dbReference type="InterPro" id="IPR027417">
    <property type="entry name" value="P-loop_NTPase"/>
</dbReference>
<feature type="compositionally biased region" description="Basic and acidic residues" evidence="1">
    <location>
        <begin position="91"/>
        <end position="108"/>
    </location>
</feature>
<comment type="caution">
    <text evidence="2">The sequence shown here is derived from an EMBL/GenBank/DDBJ whole genome shotgun (WGS) entry which is preliminary data.</text>
</comment>
<evidence type="ECO:0008006" key="3">
    <source>
        <dbReference type="Google" id="ProtNLM"/>
    </source>
</evidence>
<proteinExistence type="predicted"/>
<feature type="region of interest" description="Disordered" evidence="1">
    <location>
        <begin position="84"/>
        <end position="108"/>
    </location>
</feature>
<feature type="non-terminal residue" evidence="2">
    <location>
        <position position="1"/>
    </location>
</feature>
<organism evidence="2">
    <name type="scientific">marine sediment metagenome</name>
    <dbReference type="NCBI Taxonomy" id="412755"/>
    <lineage>
        <taxon>unclassified sequences</taxon>
        <taxon>metagenomes</taxon>
        <taxon>ecological metagenomes</taxon>
    </lineage>
</organism>
<dbReference type="SUPFAM" id="SSF52540">
    <property type="entry name" value="P-loop containing nucleoside triphosphate hydrolases"/>
    <property type="match status" value="1"/>
</dbReference>
<protein>
    <recommendedName>
        <fullName evidence="3">AAA domain-containing protein</fullName>
    </recommendedName>
</protein>
<reference evidence="2" key="1">
    <citation type="journal article" date="2014" name="Front. Microbiol.">
        <title>High frequency of phylogenetically diverse reductive dehalogenase-homologous genes in deep subseafloor sedimentary metagenomes.</title>
        <authorList>
            <person name="Kawai M."/>
            <person name="Futagami T."/>
            <person name="Toyoda A."/>
            <person name="Takaki Y."/>
            <person name="Nishi S."/>
            <person name="Hori S."/>
            <person name="Arai W."/>
            <person name="Tsubouchi T."/>
            <person name="Morono Y."/>
            <person name="Uchiyama I."/>
            <person name="Ito T."/>
            <person name="Fujiyama A."/>
            <person name="Inagaki F."/>
            <person name="Takami H."/>
        </authorList>
    </citation>
    <scope>NUCLEOTIDE SEQUENCE</scope>
    <source>
        <strain evidence="2">Expedition CK06-06</strain>
    </source>
</reference>
<gene>
    <name evidence="2" type="ORF">S01H1_23900</name>
</gene>
<accession>X0TNA3</accession>
<name>X0TNA3_9ZZZZ</name>
<evidence type="ECO:0000256" key="1">
    <source>
        <dbReference type="SAM" id="MobiDB-lite"/>
    </source>
</evidence>
<dbReference type="CDD" id="cd02042">
    <property type="entry name" value="ParAB_family"/>
    <property type="match status" value="1"/>
</dbReference>